<comment type="similarity">
    <text evidence="1">Belongs to the dUTPase family.</text>
</comment>
<dbReference type="InterPro" id="IPR033704">
    <property type="entry name" value="dUTPase_trimeric"/>
</dbReference>
<feature type="domain" description="dUTPase-like" evidence="6">
    <location>
        <begin position="72"/>
        <end position="177"/>
    </location>
</feature>
<dbReference type="InterPro" id="IPR008181">
    <property type="entry name" value="dUTPase"/>
</dbReference>
<keyword evidence="8" id="KW-1185">Reference proteome</keyword>
<sequence length="178" mass="20046">MKRGFQIVSKYKNQGIKLPKRATQNSAGYDFASAVDMTLPSIWKLNFLKVLWAIHHQDQLTDDQITAAKKVLKPYLIPTGIKAYMQPNEVLIIANRSSNPLKRGMILPNGIGVIDSDYYNNPSNEGEIFVQMVNFGIRDRKIHKGDRIGQGIFMPYLIADHEIKPKAKRQSGFGSTGK</sequence>
<dbReference type="SUPFAM" id="SSF51283">
    <property type="entry name" value="dUTPase-like"/>
    <property type="match status" value="1"/>
</dbReference>
<dbReference type="PANTHER" id="PTHR11241">
    <property type="entry name" value="DEOXYURIDINE 5'-TRIPHOSPHATE NUCLEOTIDOHYDROLASE"/>
    <property type="match status" value="1"/>
</dbReference>
<evidence type="ECO:0000256" key="3">
    <source>
        <dbReference type="ARBA" id="ARBA00022801"/>
    </source>
</evidence>
<proteinExistence type="inferred from homology"/>
<dbReference type="EC" id="3.6.1.23" evidence="2"/>
<dbReference type="AlphaFoldDB" id="A0A4P6ZLZ4"/>
<evidence type="ECO:0000256" key="2">
    <source>
        <dbReference type="ARBA" id="ARBA00012379"/>
    </source>
</evidence>
<evidence type="ECO:0000256" key="1">
    <source>
        <dbReference type="ARBA" id="ARBA00006581"/>
    </source>
</evidence>
<dbReference type="GO" id="GO:0000287">
    <property type="term" value="F:magnesium ion binding"/>
    <property type="evidence" value="ECO:0007669"/>
    <property type="project" value="InterPro"/>
</dbReference>
<dbReference type="RefSeq" id="WP_133442414.1">
    <property type="nucleotide sequence ID" value="NZ_CP034726.1"/>
</dbReference>
<dbReference type="GO" id="GO:0046081">
    <property type="term" value="P:dUTP catabolic process"/>
    <property type="evidence" value="ECO:0007669"/>
    <property type="project" value="InterPro"/>
</dbReference>
<dbReference type="GO" id="GO:0006226">
    <property type="term" value="P:dUMP biosynthetic process"/>
    <property type="evidence" value="ECO:0007669"/>
    <property type="project" value="InterPro"/>
</dbReference>
<dbReference type="Pfam" id="PF00692">
    <property type="entry name" value="dUTPase"/>
    <property type="match status" value="1"/>
</dbReference>
<evidence type="ECO:0000256" key="4">
    <source>
        <dbReference type="ARBA" id="ARBA00023080"/>
    </source>
</evidence>
<dbReference type="OrthoDB" id="9809956at2"/>
<dbReference type="PANTHER" id="PTHR11241:SF0">
    <property type="entry name" value="DEOXYURIDINE 5'-TRIPHOSPHATE NUCLEOTIDOHYDROLASE"/>
    <property type="match status" value="1"/>
</dbReference>
<reference evidence="8" key="1">
    <citation type="submission" date="2018-12" db="EMBL/GenBank/DDBJ databases">
        <title>A new species of lactobacillus.</title>
        <authorList>
            <person name="Jian Y."/>
            <person name="Xin L."/>
            <person name="Hong Z.J."/>
            <person name="Ming L.Z."/>
            <person name="Hong X.Z."/>
        </authorList>
    </citation>
    <scope>NUCLEOTIDE SEQUENCE [LARGE SCALE GENOMIC DNA]</scope>
    <source>
        <strain evidence="8">HSLZ-75</strain>
    </source>
</reference>
<name>A0A4P6ZLZ4_9LACO</name>
<dbReference type="KEGG" id="lji:ELX58_07055"/>
<evidence type="ECO:0000313" key="8">
    <source>
        <dbReference type="Proteomes" id="UP000294321"/>
    </source>
</evidence>
<accession>A0A4P6ZLZ4</accession>
<dbReference type="Proteomes" id="UP000294321">
    <property type="component" value="Chromosome"/>
</dbReference>
<protein>
    <recommendedName>
        <fullName evidence="2">dUTP diphosphatase</fullName>
        <ecNumber evidence="2">3.6.1.23</ecNumber>
    </recommendedName>
</protein>
<evidence type="ECO:0000313" key="7">
    <source>
        <dbReference type="EMBL" id="QBP18856.1"/>
    </source>
</evidence>
<dbReference type="EMBL" id="CP034726">
    <property type="protein sequence ID" value="QBP18856.1"/>
    <property type="molecule type" value="Genomic_DNA"/>
</dbReference>
<keyword evidence="3" id="KW-0378">Hydrolase</keyword>
<organism evidence="7 8">
    <name type="scientific">Acetilactobacillus jinshanensis</name>
    <dbReference type="NCBI Taxonomy" id="1720083"/>
    <lineage>
        <taxon>Bacteria</taxon>
        <taxon>Bacillati</taxon>
        <taxon>Bacillota</taxon>
        <taxon>Bacilli</taxon>
        <taxon>Lactobacillales</taxon>
        <taxon>Lactobacillaceae</taxon>
        <taxon>Acetilactobacillus</taxon>
    </lineage>
</organism>
<dbReference type="GO" id="GO:0004170">
    <property type="term" value="F:dUTP diphosphatase activity"/>
    <property type="evidence" value="ECO:0007669"/>
    <property type="project" value="UniProtKB-EC"/>
</dbReference>
<dbReference type="CDD" id="cd07557">
    <property type="entry name" value="trimeric_dUTPase"/>
    <property type="match status" value="1"/>
</dbReference>
<evidence type="ECO:0000259" key="6">
    <source>
        <dbReference type="Pfam" id="PF00692"/>
    </source>
</evidence>
<gene>
    <name evidence="7" type="ORF">ELX58_07055</name>
</gene>
<dbReference type="InterPro" id="IPR029054">
    <property type="entry name" value="dUTPase-like"/>
</dbReference>
<dbReference type="InterPro" id="IPR036157">
    <property type="entry name" value="dUTPase-like_sf"/>
</dbReference>
<keyword evidence="4" id="KW-0546">Nucleotide metabolism</keyword>
<evidence type="ECO:0000256" key="5">
    <source>
        <dbReference type="ARBA" id="ARBA00047686"/>
    </source>
</evidence>
<dbReference type="Gene3D" id="2.70.40.10">
    <property type="match status" value="1"/>
</dbReference>
<comment type="catalytic activity">
    <reaction evidence="5">
        <text>dUTP + H2O = dUMP + diphosphate + H(+)</text>
        <dbReference type="Rhea" id="RHEA:10248"/>
        <dbReference type="ChEBI" id="CHEBI:15377"/>
        <dbReference type="ChEBI" id="CHEBI:15378"/>
        <dbReference type="ChEBI" id="CHEBI:33019"/>
        <dbReference type="ChEBI" id="CHEBI:61555"/>
        <dbReference type="ChEBI" id="CHEBI:246422"/>
        <dbReference type="EC" id="3.6.1.23"/>
    </reaction>
</comment>